<dbReference type="InterPro" id="IPR029033">
    <property type="entry name" value="His_PPase_superfam"/>
</dbReference>
<evidence type="ECO:0000313" key="2">
    <source>
        <dbReference type="Proteomes" id="UP001597229"/>
    </source>
</evidence>
<name>A0ABW3VYT3_9ACTN</name>
<dbReference type="PANTHER" id="PTHR48100:SF62">
    <property type="entry name" value="GLUCOSYL-3-PHOSPHOGLYCERATE PHOSPHATASE"/>
    <property type="match status" value="1"/>
</dbReference>
<dbReference type="CDD" id="cd07067">
    <property type="entry name" value="HP_PGM_like"/>
    <property type="match status" value="1"/>
</dbReference>
<evidence type="ECO:0000313" key="1">
    <source>
        <dbReference type="EMBL" id="MFD1247373.1"/>
    </source>
</evidence>
<comment type="caution">
    <text evidence="1">The sequence shown here is derived from an EMBL/GenBank/DDBJ whole genome shotgun (WGS) entry which is preliminary data.</text>
</comment>
<dbReference type="SMART" id="SM00855">
    <property type="entry name" value="PGAM"/>
    <property type="match status" value="1"/>
</dbReference>
<gene>
    <name evidence="1" type="ORF">ACFQ3F_06200</name>
</gene>
<dbReference type="InterPro" id="IPR013078">
    <property type="entry name" value="His_Pase_superF_clade-1"/>
</dbReference>
<proteinExistence type="predicted"/>
<protein>
    <submittedName>
        <fullName evidence="1">Histidine phosphatase family protein</fullName>
    </submittedName>
</protein>
<dbReference type="RefSeq" id="WP_367921392.1">
    <property type="nucleotide sequence ID" value="NZ_BAABAC010000042.1"/>
</dbReference>
<sequence>MTGAPLRRIVLVRHGRTAWNAALRIQGQTDVELDEVGVEQARAVAPQIAALAPSYVWSSDLARARVTADEIAKEAGLVPSYDERLREFRLGDYQGTTHAELGARDPEALERFRRGDWDGIPGAETSAEVADRYAACLADLAGALAVGETGVAVSHGAATRTGLVRFLGWPLAVARDLRGLGNCGRVMLEQRATGDWALAAYNL</sequence>
<accession>A0ABW3VYT3</accession>
<dbReference type="EMBL" id="JBHTLX010000008">
    <property type="protein sequence ID" value="MFD1247373.1"/>
    <property type="molecule type" value="Genomic_DNA"/>
</dbReference>
<dbReference type="Proteomes" id="UP001597229">
    <property type="component" value="Unassembled WGS sequence"/>
</dbReference>
<keyword evidence="2" id="KW-1185">Reference proteome</keyword>
<dbReference type="InterPro" id="IPR050275">
    <property type="entry name" value="PGM_Phosphatase"/>
</dbReference>
<dbReference type="SUPFAM" id="SSF53254">
    <property type="entry name" value="Phosphoglycerate mutase-like"/>
    <property type="match status" value="1"/>
</dbReference>
<dbReference type="Gene3D" id="3.40.50.1240">
    <property type="entry name" value="Phosphoglycerate mutase-like"/>
    <property type="match status" value="1"/>
</dbReference>
<reference evidence="2" key="1">
    <citation type="journal article" date="2019" name="Int. J. Syst. Evol. Microbiol.">
        <title>The Global Catalogue of Microorganisms (GCM) 10K type strain sequencing project: providing services to taxonomists for standard genome sequencing and annotation.</title>
        <authorList>
            <consortium name="The Broad Institute Genomics Platform"/>
            <consortium name="The Broad Institute Genome Sequencing Center for Infectious Disease"/>
            <person name="Wu L."/>
            <person name="Ma J."/>
        </authorList>
    </citation>
    <scope>NUCLEOTIDE SEQUENCE [LARGE SCALE GENOMIC DNA]</scope>
    <source>
        <strain evidence="2">CCUG 52478</strain>
    </source>
</reference>
<dbReference type="Pfam" id="PF00300">
    <property type="entry name" value="His_Phos_1"/>
    <property type="match status" value="1"/>
</dbReference>
<organism evidence="1 2">
    <name type="scientific">Nocardioides ginsengisoli</name>
    <dbReference type="NCBI Taxonomy" id="363868"/>
    <lineage>
        <taxon>Bacteria</taxon>
        <taxon>Bacillati</taxon>
        <taxon>Actinomycetota</taxon>
        <taxon>Actinomycetes</taxon>
        <taxon>Propionibacteriales</taxon>
        <taxon>Nocardioidaceae</taxon>
        <taxon>Nocardioides</taxon>
    </lineage>
</organism>
<dbReference type="PANTHER" id="PTHR48100">
    <property type="entry name" value="BROAD-SPECIFICITY PHOSPHATASE YOR283W-RELATED"/>
    <property type="match status" value="1"/>
</dbReference>